<evidence type="ECO:0000313" key="2">
    <source>
        <dbReference type="EMBL" id="RDD61607.1"/>
    </source>
</evidence>
<dbReference type="EMBL" id="QPMH01000010">
    <property type="protein sequence ID" value="RDD61607.1"/>
    <property type="molecule type" value="Genomic_DNA"/>
</dbReference>
<dbReference type="AlphaFoldDB" id="A0A369TBQ7"/>
<proteinExistence type="predicted"/>
<gene>
    <name evidence="2" type="ORF">DRB17_11775</name>
</gene>
<sequence>MTEAERLQAEIDLAEALLRTELAQLQELEEKRRIITDGIAEIDGPSELWEHYIDEIDGSIAAARQRVEELTTLRDECLVNLQGIQ</sequence>
<protein>
    <submittedName>
        <fullName evidence="2">Uncharacterized protein</fullName>
    </submittedName>
</protein>
<keyword evidence="1" id="KW-0175">Coiled coil</keyword>
<feature type="coiled-coil region" evidence="1">
    <location>
        <begin position="4"/>
        <end position="31"/>
    </location>
</feature>
<accession>A0A369TBQ7</accession>
<evidence type="ECO:0000256" key="1">
    <source>
        <dbReference type="SAM" id="Coils"/>
    </source>
</evidence>
<dbReference type="RefSeq" id="WP_114582410.1">
    <property type="nucleotide sequence ID" value="NZ_QPMH01000010.1"/>
</dbReference>
<name>A0A369TBQ7_9PROT</name>
<reference evidence="2 3" key="1">
    <citation type="submission" date="2018-07" db="EMBL/GenBank/DDBJ databases">
        <title>Venubactetium sediminum gen. nov., sp. nov., isolated from a marine solar saltern.</title>
        <authorList>
            <person name="Wang S."/>
        </authorList>
    </citation>
    <scope>NUCLEOTIDE SEQUENCE [LARGE SCALE GENOMIC DNA]</scope>
    <source>
        <strain evidence="2 3">WD2A32</strain>
    </source>
</reference>
<comment type="caution">
    <text evidence="2">The sequence shown here is derived from an EMBL/GenBank/DDBJ whole genome shotgun (WGS) entry which is preliminary data.</text>
</comment>
<evidence type="ECO:0000313" key="3">
    <source>
        <dbReference type="Proteomes" id="UP000253941"/>
    </source>
</evidence>
<organism evidence="2 3">
    <name type="scientific">Ferruginivarius sediminum</name>
    <dbReference type="NCBI Taxonomy" id="2661937"/>
    <lineage>
        <taxon>Bacteria</taxon>
        <taxon>Pseudomonadati</taxon>
        <taxon>Pseudomonadota</taxon>
        <taxon>Alphaproteobacteria</taxon>
        <taxon>Rhodospirillales</taxon>
        <taxon>Rhodospirillaceae</taxon>
        <taxon>Ferruginivarius</taxon>
    </lineage>
</organism>
<keyword evidence="3" id="KW-1185">Reference proteome</keyword>
<dbReference type="Proteomes" id="UP000253941">
    <property type="component" value="Unassembled WGS sequence"/>
</dbReference>